<protein>
    <submittedName>
        <fullName evidence="2">NAD(P)-dependent oxidoreductase</fullName>
    </submittedName>
</protein>
<accession>A0ABD5EAR5</accession>
<evidence type="ECO:0000313" key="2">
    <source>
        <dbReference type="EMBL" id="MDT0418489.1"/>
    </source>
</evidence>
<dbReference type="RefSeq" id="WP_234019216.1">
    <property type="nucleotide sequence ID" value="NZ_JAVRER010000046.1"/>
</dbReference>
<organism evidence="2 3">
    <name type="scientific">Streptomyces evansiae</name>
    <dbReference type="NCBI Taxonomy" id="3075535"/>
    <lineage>
        <taxon>Bacteria</taxon>
        <taxon>Bacillati</taxon>
        <taxon>Actinomycetota</taxon>
        <taxon>Actinomycetes</taxon>
        <taxon>Kitasatosporales</taxon>
        <taxon>Streptomycetaceae</taxon>
        <taxon>Streptomyces</taxon>
    </lineage>
</organism>
<dbReference type="SUPFAM" id="SSF51735">
    <property type="entry name" value="NAD(P)-binding Rossmann-fold domains"/>
    <property type="match status" value="1"/>
</dbReference>
<dbReference type="AlphaFoldDB" id="A0ABD5EAR5"/>
<feature type="domain" description="NAD-dependent epimerase/dehydratase" evidence="1">
    <location>
        <begin position="416"/>
        <end position="554"/>
    </location>
</feature>
<dbReference type="Pfam" id="PF01370">
    <property type="entry name" value="Epimerase"/>
    <property type="match status" value="1"/>
</dbReference>
<name>A0ABD5EAR5_9ACTN</name>
<evidence type="ECO:0000313" key="3">
    <source>
        <dbReference type="Proteomes" id="UP001183607"/>
    </source>
</evidence>
<dbReference type="Proteomes" id="UP001183607">
    <property type="component" value="Unassembled WGS sequence"/>
</dbReference>
<dbReference type="InterPro" id="IPR036291">
    <property type="entry name" value="NAD(P)-bd_dom_sf"/>
</dbReference>
<reference evidence="3" key="1">
    <citation type="submission" date="2023-07" db="EMBL/GenBank/DDBJ databases">
        <title>30 novel species of actinomycetes from the DSMZ collection.</title>
        <authorList>
            <person name="Nouioui I."/>
        </authorList>
    </citation>
    <scope>NUCLEOTIDE SEQUENCE [LARGE SCALE GENOMIC DNA]</scope>
    <source>
        <strain evidence="3">DSM 41982</strain>
    </source>
</reference>
<comment type="caution">
    <text evidence="2">The sequence shown here is derived from an EMBL/GenBank/DDBJ whole genome shotgun (WGS) entry which is preliminary data.</text>
</comment>
<evidence type="ECO:0000259" key="1">
    <source>
        <dbReference type="Pfam" id="PF01370"/>
    </source>
</evidence>
<dbReference type="EMBL" id="JAVRER010000046">
    <property type="protein sequence ID" value="MDT0418489.1"/>
    <property type="molecule type" value="Genomic_DNA"/>
</dbReference>
<proteinExistence type="predicted"/>
<gene>
    <name evidence="2" type="ORF">RM574_23680</name>
</gene>
<dbReference type="InterPro" id="IPR001509">
    <property type="entry name" value="Epimerase_deHydtase"/>
</dbReference>
<sequence length="635" mass="68532">MKMRSLEGVGPGPIRLSGAVMTHPIRMEAASRLAEADTLGRVCVVTDPEPDGPPTALRSAALAWQSVNEDATHHLVLQDDVVLAEGFFTYAERVAAAVPDEAVAFYAGWEGRTGAALRMAALAGQEWTYAIEEHSPCLALMLPADVARGYTGYAAEEGRGWPYDVVMQRYLNSRGVPIRVSVPSTVDHSEVPSIAGNSTHGWRQSPLFTHRAPEPTTFRCTQFATVPFYQYGLARTALRQDAQAPWQYIETERYLQRVGLGEQSSSALAAAGSSHLPERVTKAVWETAFAMGAVIASLTDELPTREVLRTVLDSVGPGGLCEDYTADDLRELIPAVGELALTAFEAGRRAQPMSAPLTETARVAVIADEDTAFSRHLTGLLGDLGYRAANLSGPLDSAQLKDSAFVVHLGTPRAHSRVLADVLSVVEEAGVERFVHISSAAIYRGLDATTFTEDLITGPPDDAQAREWWEQEDQCRRWGREAGIPVQILRLAEPVGPGVFAEGTAARWIHRAWTRRPLSLDRGRRHQVLDHGDVAGAITALLAAPAGQTVFNVASETYSEEELAELVAVLARRMPWHDAPTAADRGGVMSTELAEKELGWHSALPALGGLRALAQWLACDVHDAVTGLPQIGSDV</sequence>
<dbReference type="Gene3D" id="3.40.50.720">
    <property type="entry name" value="NAD(P)-binding Rossmann-like Domain"/>
    <property type="match status" value="1"/>
</dbReference>